<dbReference type="STRING" id="930990.A0A067MZT3"/>
<dbReference type="EMBL" id="KL198024">
    <property type="protein sequence ID" value="KDQ17382.1"/>
    <property type="molecule type" value="Genomic_DNA"/>
</dbReference>
<dbReference type="PROSITE" id="PS50056">
    <property type="entry name" value="TYR_PHOSPHATASE_2"/>
    <property type="match status" value="1"/>
</dbReference>
<name>A0A067MZT3_BOTB1</name>
<dbReference type="PANTHER" id="PTHR19134">
    <property type="entry name" value="RECEPTOR-TYPE TYROSINE-PROTEIN PHOSPHATASE"/>
    <property type="match status" value="1"/>
</dbReference>
<evidence type="ECO:0008006" key="7">
    <source>
        <dbReference type="Google" id="ProtNLM"/>
    </source>
</evidence>
<dbReference type="InterPro" id="IPR000387">
    <property type="entry name" value="Tyr_Pase_dom"/>
</dbReference>
<dbReference type="HOGENOM" id="CLU_001645_9_13_1"/>
<evidence type="ECO:0000259" key="4">
    <source>
        <dbReference type="PROSITE" id="PS50056"/>
    </source>
</evidence>
<dbReference type="CDD" id="cd00047">
    <property type="entry name" value="PTPc"/>
    <property type="match status" value="1"/>
</dbReference>
<dbReference type="PRINTS" id="PR00700">
    <property type="entry name" value="PRTYPHPHTASE"/>
</dbReference>
<dbReference type="InterPro" id="IPR003595">
    <property type="entry name" value="Tyr_Pase_cat"/>
</dbReference>
<dbReference type="OrthoDB" id="10253954at2759"/>
<gene>
    <name evidence="5" type="ORF">BOTBODRAFT_30191</name>
</gene>
<sequence length="398" mass="43715">MARRGVHVVVDAAATMPPFRPPSSELENPLPPWLREANSNREYHHVPRTVLHDREKRRVASANASRPSQDRKPSDKAINNNAYAVSVGASPGNAFFNRYVGLEPYDWNRVRVPGAPGGPDRYLNASWVREVLGGRWWIAAQAPLPKTMHPFLSLFIPTTPNAPRIRTVVQITSAVREADPYFPDSLTDVWAINPEPHTAAAGHALSPIEVRVLKQKSVPEMACIKSTIALTAHLGPAATTPITVRVTHLLYRSWPDAGVPEDPAARSALLNLLDSLDSINRPDPDSPENTICPDPPILVHCSAGVGRTGTFIALASLLRAHGILGSPFDERPPPVPLSPLGPLPEEVLGDQVVEEIDGLREQRLNMVETTEQTSFLYRMLAEAIEERSWEESNAKRNA</sequence>
<dbReference type="InterPro" id="IPR000242">
    <property type="entry name" value="PTP_cat"/>
</dbReference>
<dbReference type="InterPro" id="IPR016130">
    <property type="entry name" value="Tyr_Pase_AS"/>
</dbReference>
<evidence type="ECO:0000313" key="6">
    <source>
        <dbReference type="Proteomes" id="UP000027195"/>
    </source>
</evidence>
<evidence type="ECO:0000259" key="3">
    <source>
        <dbReference type="PROSITE" id="PS50055"/>
    </source>
</evidence>
<keyword evidence="6" id="KW-1185">Reference proteome</keyword>
<feature type="region of interest" description="Disordered" evidence="2">
    <location>
        <begin position="52"/>
        <end position="78"/>
    </location>
</feature>
<dbReference type="Proteomes" id="UP000027195">
    <property type="component" value="Unassembled WGS sequence"/>
</dbReference>
<dbReference type="PROSITE" id="PS00383">
    <property type="entry name" value="TYR_PHOSPHATASE_1"/>
    <property type="match status" value="1"/>
</dbReference>
<dbReference type="Pfam" id="PF00102">
    <property type="entry name" value="Y_phosphatase"/>
    <property type="match status" value="1"/>
</dbReference>
<dbReference type="SMART" id="SM00194">
    <property type="entry name" value="PTPc"/>
    <property type="match status" value="1"/>
</dbReference>
<dbReference type="SUPFAM" id="SSF52799">
    <property type="entry name" value="(Phosphotyrosine protein) phosphatases II"/>
    <property type="match status" value="1"/>
</dbReference>
<evidence type="ECO:0000256" key="2">
    <source>
        <dbReference type="SAM" id="MobiDB-lite"/>
    </source>
</evidence>
<dbReference type="FunCoup" id="A0A067MZT3">
    <property type="interactions" value="521"/>
</dbReference>
<dbReference type="InterPro" id="IPR050348">
    <property type="entry name" value="Protein-Tyr_Phosphatase"/>
</dbReference>
<feature type="domain" description="Tyrosine specific protein phosphatases" evidence="4">
    <location>
        <begin position="270"/>
        <end position="374"/>
    </location>
</feature>
<proteinExistence type="inferred from homology"/>
<evidence type="ECO:0000256" key="1">
    <source>
        <dbReference type="ARBA" id="ARBA00009649"/>
    </source>
</evidence>
<dbReference type="AlphaFoldDB" id="A0A067MZT3"/>
<organism evidence="5 6">
    <name type="scientific">Botryobasidium botryosum (strain FD-172 SS1)</name>
    <dbReference type="NCBI Taxonomy" id="930990"/>
    <lineage>
        <taxon>Eukaryota</taxon>
        <taxon>Fungi</taxon>
        <taxon>Dikarya</taxon>
        <taxon>Basidiomycota</taxon>
        <taxon>Agaricomycotina</taxon>
        <taxon>Agaricomycetes</taxon>
        <taxon>Cantharellales</taxon>
        <taxon>Botryobasidiaceae</taxon>
        <taxon>Botryobasidium</taxon>
    </lineage>
</organism>
<evidence type="ECO:0000313" key="5">
    <source>
        <dbReference type="EMBL" id="KDQ17382.1"/>
    </source>
</evidence>
<dbReference type="InterPro" id="IPR029021">
    <property type="entry name" value="Prot-tyrosine_phosphatase-like"/>
</dbReference>
<accession>A0A067MZT3</accession>
<dbReference type="InParanoid" id="A0A067MZT3"/>
<reference evidence="6" key="1">
    <citation type="journal article" date="2014" name="Proc. Natl. Acad. Sci. U.S.A.">
        <title>Extensive sampling of basidiomycete genomes demonstrates inadequacy of the white-rot/brown-rot paradigm for wood decay fungi.</title>
        <authorList>
            <person name="Riley R."/>
            <person name="Salamov A.A."/>
            <person name="Brown D.W."/>
            <person name="Nagy L.G."/>
            <person name="Floudas D."/>
            <person name="Held B.W."/>
            <person name="Levasseur A."/>
            <person name="Lombard V."/>
            <person name="Morin E."/>
            <person name="Otillar R."/>
            <person name="Lindquist E.A."/>
            <person name="Sun H."/>
            <person name="LaButti K.M."/>
            <person name="Schmutz J."/>
            <person name="Jabbour D."/>
            <person name="Luo H."/>
            <person name="Baker S.E."/>
            <person name="Pisabarro A.G."/>
            <person name="Walton J.D."/>
            <person name="Blanchette R.A."/>
            <person name="Henrissat B."/>
            <person name="Martin F."/>
            <person name="Cullen D."/>
            <person name="Hibbett D.S."/>
            <person name="Grigoriev I.V."/>
        </authorList>
    </citation>
    <scope>NUCLEOTIDE SEQUENCE [LARGE SCALE GENOMIC DNA]</scope>
    <source>
        <strain evidence="6">FD-172 SS1</strain>
    </source>
</reference>
<dbReference type="SMART" id="SM00404">
    <property type="entry name" value="PTPc_motif"/>
    <property type="match status" value="1"/>
</dbReference>
<dbReference type="GO" id="GO:0004725">
    <property type="term" value="F:protein tyrosine phosphatase activity"/>
    <property type="evidence" value="ECO:0007669"/>
    <property type="project" value="InterPro"/>
</dbReference>
<dbReference type="Gene3D" id="3.90.190.10">
    <property type="entry name" value="Protein tyrosine phosphatase superfamily"/>
    <property type="match status" value="1"/>
</dbReference>
<protein>
    <recommendedName>
        <fullName evidence="7">Tyrosine specific protein phosphatases domain-containing protein</fullName>
    </recommendedName>
</protein>
<feature type="domain" description="Tyrosine-protein phosphatase" evidence="3">
    <location>
        <begin position="91"/>
        <end position="383"/>
    </location>
</feature>
<dbReference type="PANTHER" id="PTHR19134:SF449">
    <property type="entry name" value="TYROSINE-PROTEIN PHOSPHATASE 1"/>
    <property type="match status" value="1"/>
</dbReference>
<comment type="similarity">
    <text evidence="1">Belongs to the protein-tyrosine phosphatase family. Non-receptor class subfamily.</text>
</comment>
<dbReference type="PROSITE" id="PS50055">
    <property type="entry name" value="TYR_PHOSPHATASE_PTP"/>
    <property type="match status" value="1"/>
</dbReference>